<dbReference type="InterPro" id="IPR036736">
    <property type="entry name" value="ACP-like_sf"/>
</dbReference>
<evidence type="ECO:0000256" key="1">
    <source>
        <dbReference type="ARBA" id="ARBA00005232"/>
    </source>
</evidence>
<dbReference type="InterPro" id="IPR050091">
    <property type="entry name" value="PKS_NRPS_Biosynth_Enz"/>
</dbReference>
<dbReference type="OrthoDB" id="329835at2759"/>
<dbReference type="InterPro" id="IPR016039">
    <property type="entry name" value="Thiolase-like"/>
</dbReference>
<dbReference type="Pfam" id="PF14765">
    <property type="entry name" value="PS-DH"/>
    <property type="match status" value="1"/>
</dbReference>
<dbReference type="Gene3D" id="3.30.559.70">
    <property type="entry name" value="Choline/Carnitine o-acyltransferase, domain 2"/>
    <property type="match status" value="1"/>
</dbReference>
<dbReference type="CDD" id="cd00833">
    <property type="entry name" value="PKS"/>
    <property type="match status" value="1"/>
</dbReference>
<keyword evidence="6" id="KW-0560">Oxidoreductase</keyword>
<dbReference type="GO" id="GO:1901336">
    <property type="term" value="P:lactone biosynthetic process"/>
    <property type="evidence" value="ECO:0007669"/>
    <property type="project" value="UniProtKB-ARBA"/>
</dbReference>
<feature type="domain" description="Carrier" evidence="11">
    <location>
        <begin position="2410"/>
        <end position="2490"/>
    </location>
</feature>
<gene>
    <name evidence="14" type="primary">PKS5</name>
    <name evidence="14" type="ORF">APUU_30018A</name>
</gene>
<dbReference type="Pfam" id="PF00698">
    <property type="entry name" value="Acyl_transf_1"/>
    <property type="match status" value="1"/>
</dbReference>
<dbReference type="Gene3D" id="3.40.50.720">
    <property type="entry name" value="NAD(P)-binding Rossmann-like Domain"/>
    <property type="match status" value="3"/>
</dbReference>
<dbReference type="PROSITE" id="PS52019">
    <property type="entry name" value="PKS_MFAS_DH"/>
    <property type="match status" value="1"/>
</dbReference>
<dbReference type="SUPFAM" id="SSF53901">
    <property type="entry name" value="Thiolase-like"/>
    <property type="match status" value="1"/>
</dbReference>
<evidence type="ECO:0000256" key="3">
    <source>
        <dbReference type="ARBA" id="ARBA00022553"/>
    </source>
</evidence>
<dbReference type="SUPFAM" id="SSF51735">
    <property type="entry name" value="NAD(P)-binding Rossmann-fold domains"/>
    <property type="match status" value="3"/>
</dbReference>
<dbReference type="GO" id="GO:0016491">
    <property type="term" value="F:oxidoreductase activity"/>
    <property type="evidence" value="ECO:0007669"/>
    <property type="project" value="UniProtKB-KW"/>
</dbReference>
<evidence type="ECO:0000256" key="9">
    <source>
        <dbReference type="PIRSR" id="PIRSR600542-1"/>
    </source>
</evidence>
<dbReference type="InterPro" id="IPR016036">
    <property type="entry name" value="Malonyl_transacylase_ACP-bd"/>
</dbReference>
<dbReference type="InterPro" id="IPR039551">
    <property type="entry name" value="Cho/carn_acyl_trans"/>
</dbReference>
<dbReference type="InterPro" id="IPR009081">
    <property type="entry name" value="PP-bd_ACP"/>
</dbReference>
<dbReference type="EMBL" id="AP024445">
    <property type="protein sequence ID" value="BCS21793.1"/>
    <property type="molecule type" value="Genomic_DNA"/>
</dbReference>
<keyword evidence="4" id="KW-0808">Transferase</keyword>
<dbReference type="GO" id="GO:0004312">
    <property type="term" value="F:fatty acid synthase activity"/>
    <property type="evidence" value="ECO:0007669"/>
    <property type="project" value="TreeGrafter"/>
</dbReference>
<dbReference type="PANTHER" id="PTHR43775:SF29">
    <property type="entry name" value="ASPERFURANONE POLYKETIDE SYNTHASE AFOG-RELATED"/>
    <property type="match status" value="1"/>
</dbReference>
<dbReference type="SMART" id="SM00826">
    <property type="entry name" value="PKS_DH"/>
    <property type="match status" value="1"/>
</dbReference>
<dbReference type="InterPro" id="IPR014043">
    <property type="entry name" value="Acyl_transferase_dom"/>
</dbReference>
<dbReference type="InterPro" id="IPR001227">
    <property type="entry name" value="Ac_transferase_dom_sf"/>
</dbReference>
<dbReference type="InterPro" id="IPR011032">
    <property type="entry name" value="GroES-like_sf"/>
</dbReference>
<dbReference type="InterPro" id="IPR020843">
    <property type="entry name" value="ER"/>
</dbReference>
<dbReference type="RefSeq" id="XP_041553987.1">
    <property type="nucleotide sequence ID" value="XM_041701065.1"/>
</dbReference>
<dbReference type="Gene3D" id="3.90.180.10">
    <property type="entry name" value="Medium-chain alcohol dehydrogenases, catalytic domain"/>
    <property type="match status" value="1"/>
</dbReference>
<evidence type="ECO:0000256" key="10">
    <source>
        <dbReference type="PROSITE-ProRule" id="PRU01363"/>
    </source>
</evidence>
<dbReference type="Gene3D" id="1.10.1200.10">
    <property type="entry name" value="ACP-like"/>
    <property type="match status" value="1"/>
</dbReference>
<dbReference type="CDD" id="cd02440">
    <property type="entry name" value="AdoMet_MTases"/>
    <property type="match status" value="1"/>
</dbReference>
<dbReference type="SMART" id="SM00827">
    <property type="entry name" value="PKS_AT"/>
    <property type="match status" value="1"/>
</dbReference>
<dbReference type="Gene3D" id="3.30.559.10">
    <property type="entry name" value="Chloramphenicol acetyltransferase-like domain"/>
    <property type="match status" value="1"/>
</dbReference>
<evidence type="ECO:0000256" key="8">
    <source>
        <dbReference type="ARBA" id="ARBA00023315"/>
    </source>
</evidence>
<keyword evidence="3" id="KW-0597">Phosphoprotein</keyword>
<dbReference type="GO" id="GO:0044550">
    <property type="term" value="P:secondary metabolite biosynthetic process"/>
    <property type="evidence" value="ECO:0007669"/>
    <property type="project" value="TreeGrafter"/>
</dbReference>
<dbReference type="InterPro" id="IPR056501">
    <property type="entry name" value="NAD-bd_HRPKS_sdrA"/>
</dbReference>
<accession>A0A7R7XIQ4</accession>
<dbReference type="SUPFAM" id="SSF50129">
    <property type="entry name" value="GroES-like"/>
    <property type="match status" value="1"/>
</dbReference>
<reference evidence="14" key="2">
    <citation type="submission" date="2021-02" db="EMBL/GenBank/DDBJ databases">
        <title>Aspergillus puulaauensis MK2 genome sequence.</title>
        <authorList>
            <person name="Futagami T."/>
            <person name="Mori K."/>
            <person name="Kadooka C."/>
            <person name="Tanaka T."/>
        </authorList>
    </citation>
    <scope>NUCLEOTIDE SEQUENCE</scope>
    <source>
        <strain evidence="14">MK2</strain>
    </source>
</reference>
<dbReference type="InterPro" id="IPR036291">
    <property type="entry name" value="NAD(P)-bd_dom_sf"/>
</dbReference>
<feature type="active site" description="Proton donor; for dehydratase activity" evidence="10">
    <location>
        <position position="1136"/>
    </location>
</feature>
<dbReference type="InterPro" id="IPR029063">
    <property type="entry name" value="SAM-dependent_MTases_sf"/>
</dbReference>
<dbReference type="SMART" id="SM00829">
    <property type="entry name" value="PKS_ER"/>
    <property type="match status" value="1"/>
</dbReference>
<dbReference type="PROSITE" id="PS00440">
    <property type="entry name" value="ACYLTRANSF_C_2"/>
    <property type="match status" value="1"/>
</dbReference>
<feature type="region of interest" description="C-terminal hotdog fold" evidence="10">
    <location>
        <begin position="1072"/>
        <end position="1228"/>
    </location>
</feature>
<dbReference type="SMART" id="SM00822">
    <property type="entry name" value="PKS_KR"/>
    <property type="match status" value="1"/>
</dbReference>
<keyword evidence="15" id="KW-1185">Reference proteome</keyword>
<dbReference type="SUPFAM" id="SSF52151">
    <property type="entry name" value="FabD/lysophospholipase-like"/>
    <property type="match status" value="1"/>
</dbReference>
<evidence type="ECO:0000256" key="5">
    <source>
        <dbReference type="ARBA" id="ARBA00022857"/>
    </source>
</evidence>
<dbReference type="GO" id="GO:0031177">
    <property type="term" value="F:phosphopantetheine binding"/>
    <property type="evidence" value="ECO:0007669"/>
    <property type="project" value="InterPro"/>
</dbReference>
<dbReference type="SUPFAM" id="SSF47336">
    <property type="entry name" value="ACP-like"/>
    <property type="match status" value="1"/>
</dbReference>
<sequence length="3061" mass="335314">MKEPIAIVGMACRFPGDATDTNKLWELMMEARSAHSEVPAARFDQNAFYHPESKNNGTFYAKGGHFLAEDISRFDAAFFNISPAEAKGMDPQLRILLEVSYEAFENAGYTLNRLRGSNTSVYTAHYNRDYEKMLLRDPENLPFYAALGNGEAMLSNRLSYFFDLKGPSFTLDTGCSGSMIALHNACASIWAGESQQSVVAATNLILDPVTMVGPSFMQFYSDDGRSYSFDSRACGYGRGEGAACLILKPLSDALRDGDNIRSIVRSCVANQDGRTPGITMPDLNAQKALIQKAYAAAGVDPRDTVYVEAHGSGTAAGDRIESMALGETLGSQRPRFDPLVMGSVKTNIGHLENASGVAALVKAVLVIENGCIPPSINFERPSPNIDFNRWNLTVATEAQPLKYTESRQVSVSSFGYGGTNCHIILDKAPPVAPQRSPKTLSESPCFLFPLSARSKTSSSLMVAQLQRYVDSKGHSSECDFLSSLAHTLCHRRSRFQWRGAIIAESISELQGCCTSSLPFSHSSTASRLGFVFTGQGSQWYGMGKELLQTSTVFRDSILAAERHLVRLGAEWKLTEELLNMPEMSSLDKAQVAQPACTAIQLGLVNLLAAWHIKPYAVVGHSSGEIAAAYACSAISFSDALHIAYSRGVCTAGLAGDRGIRGAMLAAGLSRTAAEGYLKQVDQRYGSATVACVNSPRSVTLSGDEDAIVQLNKLLQADGVFVRRLPVDVAYHSHHMARVAQDYRNTLQSIGRPDTSASALMFSSVDGRRVDAGSLDADYWVKNLVSPVLFSQAFEQFCGAFSDGTDQSLIIEIGPHAGLKAPIKQSLAALQPAYTSFSYSSALSRNRSARKTTLELAGELFAHGFDLDLDMVNFEGSPTRPTAIADLPPYPWDHSVSYWHESRLSRNYRNRRDPPHDLLGVVAPDSSILEPRWRKYIRLAEMPWLTGHRVQGRIIFPGAGYLCMAFEAGAWLSAQTGLKIDDIASVKLSNVSYIQPLIVPESDDAVETIFTIRPSGAYRGRDLAHRHEFLVYSCPDGTNVVDHCRGFLSISPKGSNSGPPPSSWEIEEGDSMLSDIQVSKLYDDLRSQGIDYSGCFAGLSTVRAGLGLSQTAVDASKAQQYPISRRGIECPHPATLDACLQSAFPAIMADPTWGGPFLLSSVEEITLWSPSSSAHPTTQQTYNVNCRASTSAQASSHSSCFAISPSNQDVQSISISCLIFTKIQARAQSTSSQTGTTCQKIVKYVDPLFLSTPEIEDICYATTDDASVTGQLSRYARACRILAKASLEQLHESDVAKLEPYQVEYMGWLRKIAAQSMCKESEDQDSDTQFLETVEKDGCVGRMICRIGKRLPQILKGEQQAISLMTEGGLLHTLYSEDEGIQRCATQAGQYARLLGLKKPNMRVLEIGAGTGAATLPILEALTTAKKSLFHHYDFTDISGGFFPKAMEKFAQWRQHVGFQTLNIEKHPEDQGFELGIYDLVIAANVLHATSNIDRTMKHARSLLRPGGSFLLIESTQPTAYRSFIFGTLPGWWLGSLERQRDHPLLTVHEWDSLLKDTGFEGVQACTHAYKTPGEHIDSFMVSHAMPDEQGPPLLVLSEQQLQGVKGNLGLKLAEKMAHALSIPTGSIVQLGDPRVHGRTCICLAGLEEQILAACSEADFTGIQNTFKRAKEIFWVTQGAMDSCTHPASALAVGLLRVLRRENQGVRAVSVDLDPGPGHRTLHELAASLRHFISRQHFSPEDNEWLERGGRWLVPRIVEDDATTNVLSGDTASSVTLRNQSFKEANRSLRLVASPFRTIQDMYFAENTSFNCPLADDEVEIDVKATGVNFRDPLIVLGALDAPLVGESSGLVVDVGALCRSRFQRGDRVYTCYVAAHANRVRAQGSFTHLLPEALSFEEAAAIPIIYGTAYHSLVEVARLKPGESVLVHGGAGGVGGAAITLAQHIGAVVFATVGTEAKRRHLIDRYGIPSSHIFSSRNTEFVHGIHRVTKNAGVDVVLNSLTGPLLQASMEVLAMFGRFVELGKIDALSHARLDMSVFNRHVSITSVDLGALRDRKPQEAAALHSRVRELVQAGVFVPPPISIYPVSQIADAFRQIQAGKHMGKLVLSFSNDSVVKVAPPVSRHRRLKANATYLLIGGQGGLGREICRWMANNGAKHLVVLSPSGATKPAIQRLINDLAAVGTELRAIACDVGNEEQLQSALSDCQNELPPIQGVVYAAVSLRDMAFERMTRQDYLHVLGSKMTGLQLLHVALQQQPLDFFVILSSYTGLVGNPGQSNYAAASTYQDAFARWRTAQGFPTRSIDLGIIQDAGYVFENPASTEHLRKSGIKAVPLDTLLALFEHCVYSPARDSSSSQIAIGWSPEMAENIDNSLFSQLISSKAGSPDSSGLLGSPDQLLEAALHSTRPRNEVVSQLETTICQYVSRVLGVPIEDVDPLQSMSRHGGDSLVLAEFRNWLQKGVGAPMLMNKDLGQLPLRELAEMAVDCVREQPTSAITRQTSPASNMDISLQSQRLVKQAPSAALPSLPLPTLEETVQRYLQTVRPLVSASEFAATSQKAKDFLHPTGPAWRLQRKLQDKKDNPKIPNWLDGIYAEVRYLRDRRPLVPFSSYFGSHKIHGLDSSDQGSPAVRAAIISWSAFRFKTQYEHGDLPCDTINEQPLCMDSYRWLFNACRVPGLKEDVPAKWPSQGVLIAMRNGHMYKIPLSVDGKPATIEQLAGAFNQVIRMADSKRVSRVGVLTNGDRDVWSRNRDTLRGLSDNNASSLQDIESADFVVCLDRARPQTADERVSHLWSATESNRWHDKPMQFIVFDNGVSGSILEHSKVDGIATRHLHTHVIHAIQDPPPRQPDVASSFPDPTPVLICTNEELDAQMETIPKALRTRLQNLRVKVLDLDQFGTQLSRDHRLNPNAFANMVVQLAFYKLYNKPVPTVEPVTMSTYFQGRLDFCRVVTDEVVAFCQAMEQHPRDPKKCQLLFQGAVRKHVSQVAAAGKGEGFDMHFLALKDVARECQEVPSLFADSVFEYSRSGMVSMATLPAQVCEIGTHPIKQDGWRVVFILQEKR</sequence>
<dbReference type="PANTHER" id="PTHR43775">
    <property type="entry name" value="FATTY ACID SYNTHASE"/>
    <property type="match status" value="1"/>
</dbReference>
<evidence type="ECO:0000313" key="15">
    <source>
        <dbReference type="Proteomes" id="UP000654913"/>
    </source>
</evidence>
<dbReference type="Pfam" id="PF00755">
    <property type="entry name" value="Carn_acyltransf"/>
    <property type="match status" value="1"/>
</dbReference>
<dbReference type="SMART" id="SM00823">
    <property type="entry name" value="PKS_PP"/>
    <property type="match status" value="1"/>
</dbReference>
<evidence type="ECO:0000256" key="4">
    <source>
        <dbReference type="ARBA" id="ARBA00022679"/>
    </source>
</evidence>
<dbReference type="InterPro" id="IPR020841">
    <property type="entry name" value="PKS_Beta-ketoAc_synthase_dom"/>
</dbReference>
<feature type="domain" description="PKS/mFAS DH" evidence="13">
    <location>
        <begin position="915"/>
        <end position="1228"/>
    </location>
</feature>
<dbReference type="Pfam" id="PF00109">
    <property type="entry name" value="ketoacyl-synt"/>
    <property type="match status" value="1"/>
</dbReference>
<dbReference type="Pfam" id="PF08659">
    <property type="entry name" value="KR"/>
    <property type="match status" value="1"/>
</dbReference>
<dbReference type="Pfam" id="PF13602">
    <property type="entry name" value="ADH_zinc_N_2"/>
    <property type="match status" value="1"/>
</dbReference>
<dbReference type="InterPro" id="IPR057326">
    <property type="entry name" value="KR_dom"/>
</dbReference>
<dbReference type="PROSITE" id="PS00439">
    <property type="entry name" value="ACYLTRANSF_C_1"/>
    <property type="match status" value="1"/>
</dbReference>
<dbReference type="Gene3D" id="3.30.70.3290">
    <property type="match status" value="1"/>
</dbReference>
<protein>
    <submittedName>
        <fullName evidence="14">Type I iterative PKS</fullName>
    </submittedName>
</protein>
<dbReference type="InterPro" id="IPR013217">
    <property type="entry name" value="Methyltransf_12"/>
</dbReference>
<dbReference type="InterPro" id="IPR013154">
    <property type="entry name" value="ADH-like_N"/>
</dbReference>
<dbReference type="GO" id="GO:0006633">
    <property type="term" value="P:fatty acid biosynthetic process"/>
    <property type="evidence" value="ECO:0007669"/>
    <property type="project" value="TreeGrafter"/>
</dbReference>
<dbReference type="InterPro" id="IPR000542">
    <property type="entry name" value="Carn_acyl_trans"/>
</dbReference>
<feature type="active site" description="Proton acceptor" evidence="9">
    <location>
        <position position="2821"/>
    </location>
</feature>
<dbReference type="Gene3D" id="3.40.366.10">
    <property type="entry name" value="Malonyl-Coenzyme A Acyl Carrier Protein, domain 2"/>
    <property type="match status" value="1"/>
</dbReference>
<dbReference type="InterPro" id="IPR020806">
    <property type="entry name" value="PKS_PP-bd"/>
</dbReference>
<dbReference type="CDD" id="cd05274">
    <property type="entry name" value="KR_FAS_SDR_x"/>
    <property type="match status" value="1"/>
</dbReference>
<dbReference type="FunFam" id="3.40.50.720:FF:000209">
    <property type="entry name" value="Polyketide synthase Pks12"/>
    <property type="match status" value="1"/>
</dbReference>
<dbReference type="Pfam" id="PF02801">
    <property type="entry name" value="Ketoacyl-synt_C"/>
    <property type="match status" value="1"/>
</dbReference>
<organism evidence="14 15">
    <name type="scientific">Aspergillus puulaauensis</name>
    <dbReference type="NCBI Taxonomy" id="1220207"/>
    <lineage>
        <taxon>Eukaryota</taxon>
        <taxon>Fungi</taxon>
        <taxon>Dikarya</taxon>
        <taxon>Ascomycota</taxon>
        <taxon>Pezizomycotina</taxon>
        <taxon>Eurotiomycetes</taxon>
        <taxon>Eurotiomycetidae</taxon>
        <taxon>Eurotiales</taxon>
        <taxon>Aspergillaceae</taxon>
        <taxon>Aspergillus</taxon>
    </lineage>
</organism>
<dbReference type="PROSITE" id="PS52004">
    <property type="entry name" value="KS3_2"/>
    <property type="match status" value="1"/>
</dbReference>
<dbReference type="Gene3D" id="3.40.47.10">
    <property type="match status" value="1"/>
</dbReference>
<dbReference type="InterPro" id="IPR020807">
    <property type="entry name" value="PKS_DH"/>
</dbReference>
<keyword evidence="8" id="KW-0012">Acyltransferase</keyword>
<dbReference type="SMART" id="SM00825">
    <property type="entry name" value="PKS_KS"/>
    <property type="match status" value="1"/>
</dbReference>
<dbReference type="InterPro" id="IPR032821">
    <property type="entry name" value="PKS_assoc"/>
</dbReference>
<evidence type="ECO:0000259" key="13">
    <source>
        <dbReference type="PROSITE" id="PS52019"/>
    </source>
</evidence>
<dbReference type="InterPro" id="IPR014031">
    <property type="entry name" value="Ketoacyl_synth_C"/>
</dbReference>
<dbReference type="Pfam" id="PF08240">
    <property type="entry name" value="ADH_N"/>
    <property type="match status" value="1"/>
</dbReference>
<dbReference type="InterPro" id="IPR013968">
    <property type="entry name" value="PKS_KR"/>
</dbReference>
<feature type="domain" description="Ketosynthase family 3 (KS3)" evidence="12">
    <location>
        <begin position="2"/>
        <end position="427"/>
    </location>
</feature>
<dbReference type="Proteomes" id="UP000654913">
    <property type="component" value="Chromosome 3"/>
</dbReference>
<dbReference type="Pfam" id="PF23114">
    <property type="entry name" value="NAD-bd_HRPKS_sdrA"/>
    <property type="match status" value="1"/>
</dbReference>
<dbReference type="InterPro" id="IPR014030">
    <property type="entry name" value="Ketoacyl_synth_N"/>
</dbReference>
<dbReference type="Gene3D" id="3.40.50.150">
    <property type="entry name" value="Vaccinia Virus protein VP39"/>
    <property type="match status" value="1"/>
</dbReference>
<feature type="region of interest" description="N-terminal hotdog fold" evidence="10">
    <location>
        <begin position="915"/>
        <end position="1054"/>
    </location>
</feature>
<proteinExistence type="inferred from homology"/>
<evidence type="ECO:0000256" key="6">
    <source>
        <dbReference type="ARBA" id="ARBA00023002"/>
    </source>
</evidence>
<evidence type="ECO:0000259" key="11">
    <source>
        <dbReference type="PROSITE" id="PS50075"/>
    </source>
</evidence>
<dbReference type="InterPro" id="IPR049900">
    <property type="entry name" value="PKS_mFAS_DH"/>
</dbReference>
<dbReference type="KEGG" id="apuu:APUU_30018A"/>
<evidence type="ECO:0000313" key="14">
    <source>
        <dbReference type="EMBL" id="BCS21793.1"/>
    </source>
</evidence>
<dbReference type="InterPro" id="IPR042104">
    <property type="entry name" value="PKS_dehydratase_sf"/>
</dbReference>
<dbReference type="InterPro" id="IPR042231">
    <property type="entry name" value="Cho/carn_acyl_trans_2"/>
</dbReference>
<keyword evidence="5" id="KW-0521">NADP</keyword>
<keyword evidence="7" id="KW-0511">Multifunctional enzyme</keyword>
<dbReference type="InterPro" id="IPR016035">
    <property type="entry name" value="Acyl_Trfase/lysoPLipase"/>
</dbReference>
<name>A0A7R7XIQ4_9EURO</name>
<comment type="similarity">
    <text evidence="1">Belongs to the carnitine/choline acetyltransferase family.</text>
</comment>
<dbReference type="SUPFAM" id="SSF55048">
    <property type="entry name" value="Probable ACP-binding domain of malonyl-CoA ACP transacylase"/>
    <property type="match status" value="1"/>
</dbReference>
<dbReference type="CDD" id="cd05195">
    <property type="entry name" value="enoyl_red"/>
    <property type="match status" value="1"/>
</dbReference>
<feature type="active site" description="Proton acceptor; for dehydratase activity" evidence="10">
    <location>
        <position position="947"/>
    </location>
</feature>
<dbReference type="InterPro" id="IPR049552">
    <property type="entry name" value="PKS_DH_N"/>
</dbReference>
<evidence type="ECO:0000256" key="2">
    <source>
        <dbReference type="ARBA" id="ARBA00022450"/>
    </source>
</evidence>
<dbReference type="SUPFAM" id="SSF53335">
    <property type="entry name" value="S-adenosyl-L-methionine-dependent methyltransferases"/>
    <property type="match status" value="1"/>
</dbReference>
<dbReference type="InterPro" id="IPR049551">
    <property type="entry name" value="PKS_DH_C"/>
</dbReference>
<dbReference type="InterPro" id="IPR023213">
    <property type="entry name" value="CAT-like_dom_sf"/>
</dbReference>
<keyword evidence="2" id="KW-0596">Phosphopantetheine</keyword>
<reference evidence="14" key="1">
    <citation type="submission" date="2021-01" db="EMBL/GenBank/DDBJ databases">
        <authorList>
            <consortium name="Aspergillus puulaauensis MK2 genome sequencing consortium"/>
            <person name="Kazuki M."/>
            <person name="Futagami T."/>
        </authorList>
    </citation>
    <scope>NUCLEOTIDE SEQUENCE</scope>
    <source>
        <strain evidence="14">MK2</strain>
    </source>
</reference>
<evidence type="ECO:0000256" key="7">
    <source>
        <dbReference type="ARBA" id="ARBA00023268"/>
    </source>
</evidence>
<dbReference type="Pfam" id="PF00550">
    <property type="entry name" value="PP-binding"/>
    <property type="match status" value="1"/>
</dbReference>
<dbReference type="PROSITE" id="PS50075">
    <property type="entry name" value="CARRIER"/>
    <property type="match status" value="1"/>
</dbReference>
<dbReference type="Pfam" id="PF21089">
    <property type="entry name" value="PKS_DH_N"/>
    <property type="match status" value="1"/>
</dbReference>
<dbReference type="Pfam" id="PF16197">
    <property type="entry name" value="KAsynt_C_assoc"/>
    <property type="match status" value="1"/>
</dbReference>
<dbReference type="GeneID" id="64971798"/>
<dbReference type="Gene3D" id="3.10.129.110">
    <property type="entry name" value="Polyketide synthase dehydratase"/>
    <property type="match status" value="1"/>
</dbReference>
<dbReference type="SUPFAM" id="SSF52777">
    <property type="entry name" value="CoA-dependent acyltransferases"/>
    <property type="match status" value="2"/>
</dbReference>
<dbReference type="Pfam" id="PF08242">
    <property type="entry name" value="Methyltransf_12"/>
    <property type="match status" value="1"/>
</dbReference>
<evidence type="ECO:0000259" key="12">
    <source>
        <dbReference type="PROSITE" id="PS52004"/>
    </source>
</evidence>